<evidence type="ECO:0000256" key="13">
    <source>
        <dbReference type="SAM" id="MobiDB-lite"/>
    </source>
</evidence>
<feature type="compositionally biased region" description="Pro residues" evidence="13">
    <location>
        <begin position="83"/>
        <end position="98"/>
    </location>
</feature>
<evidence type="ECO:0000256" key="12">
    <source>
        <dbReference type="PROSITE-ProRule" id="PRU00076"/>
    </source>
</evidence>
<dbReference type="Gene3D" id="2.10.25.10">
    <property type="entry name" value="Laminin"/>
    <property type="match status" value="4"/>
</dbReference>
<accession>A0AAV7XIG2</accession>
<dbReference type="PROSITE" id="PS00022">
    <property type="entry name" value="EGF_1"/>
    <property type="match status" value="3"/>
</dbReference>
<evidence type="ECO:0000256" key="1">
    <source>
        <dbReference type="ARBA" id="ARBA00004167"/>
    </source>
</evidence>
<evidence type="ECO:0000256" key="2">
    <source>
        <dbReference type="ARBA" id="ARBA00004236"/>
    </source>
</evidence>
<evidence type="ECO:0000256" key="11">
    <source>
        <dbReference type="ARBA" id="ARBA00023180"/>
    </source>
</evidence>
<evidence type="ECO:0000259" key="14">
    <source>
        <dbReference type="PROSITE" id="PS50026"/>
    </source>
</evidence>
<dbReference type="PANTHER" id="PTHR11219:SF69">
    <property type="entry name" value="TENEURIN-A"/>
    <property type="match status" value="1"/>
</dbReference>
<dbReference type="SUPFAM" id="SSF57196">
    <property type="entry name" value="EGF/Laminin"/>
    <property type="match status" value="2"/>
</dbReference>
<keyword evidence="6" id="KW-0812">Transmembrane</keyword>
<dbReference type="InterPro" id="IPR051216">
    <property type="entry name" value="Teneurin"/>
</dbReference>
<keyword evidence="8" id="KW-1133">Transmembrane helix</keyword>
<dbReference type="Gene3D" id="2.60.120.260">
    <property type="entry name" value="Galactose-binding domain-like"/>
    <property type="match status" value="1"/>
</dbReference>
<dbReference type="InterPro" id="IPR057629">
    <property type="entry name" value="Teneurin1-4_GBD"/>
</dbReference>
<feature type="compositionally biased region" description="Basic and acidic residues" evidence="13">
    <location>
        <begin position="16"/>
        <end position="25"/>
    </location>
</feature>
<proteinExistence type="inferred from homology"/>
<dbReference type="PROSITE" id="PS50026">
    <property type="entry name" value="EGF_3"/>
    <property type="match status" value="1"/>
</dbReference>
<dbReference type="AlphaFoldDB" id="A0AAV7XIG2"/>
<keyword evidence="5 12" id="KW-0245">EGF-like domain</keyword>
<comment type="caution">
    <text evidence="15">The sequence shown here is derived from an EMBL/GenBank/DDBJ whole genome shotgun (WGS) entry which is preliminary data.</text>
</comment>
<dbReference type="PANTHER" id="PTHR11219">
    <property type="entry name" value="TENEURIN AND N-ACETYLGLUCOSAMINE-1-PHOSPHODIESTER ALPHA-N-ACETYLGLUCOSAMINIDASE"/>
    <property type="match status" value="1"/>
</dbReference>
<dbReference type="Proteomes" id="UP001075354">
    <property type="component" value="Chromosome 9"/>
</dbReference>
<dbReference type="Pfam" id="PF25024">
    <property type="entry name" value="EGF_TEN"/>
    <property type="match status" value="1"/>
</dbReference>
<evidence type="ECO:0000256" key="10">
    <source>
        <dbReference type="ARBA" id="ARBA00023157"/>
    </source>
</evidence>
<dbReference type="FunFam" id="2.10.25.10:FF:000013">
    <property type="entry name" value="Teneurin transmembrane protein 4"/>
    <property type="match status" value="1"/>
</dbReference>
<keyword evidence="16" id="KW-1185">Reference proteome</keyword>
<dbReference type="SMART" id="SM00181">
    <property type="entry name" value="EGF"/>
    <property type="match status" value="5"/>
</dbReference>
<evidence type="ECO:0000256" key="3">
    <source>
        <dbReference type="ARBA" id="ARBA00009385"/>
    </source>
</evidence>
<evidence type="ECO:0000256" key="5">
    <source>
        <dbReference type="ARBA" id="ARBA00022536"/>
    </source>
</evidence>
<dbReference type="GO" id="GO:0008045">
    <property type="term" value="P:motor neuron axon guidance"/>
    <property type="evidence" value="ECO:0007669"/>
    <property type="project" value="TreeGrafter"/>
</dbReference>
<dbReference type="GO" id="GO:0008038">
    <property type="term" value="P:neuron recognition"/>
    <property type="evidence" value="ECO:0007669"/>
    <property type="project" value="UniProtKB-ARBA"/>
</dbReference>
<keyword evidence="9" id="KW-0472">Membrane</keyword>
<evidence type="ECO:0000256" key="6">
    <source>
        <dbReference type="ARBA" id="ARBA00022692"/>
    </source>
</evidence>
<evidence type="ECO:0000256" key="9">
    <source>
        <dbReference type="ARBA" id="ARBA00023136"/>
    </source>
</evidence>
<feature type="region of interest" description="Disordered" evidence="13">
    <location>
        <begin position="1"/>
        <end position="116"/>
    </location>
</feature>
<keyword evidence="7" id="KW-0677">Repeat</keyword>
<feature type="region of interest" description="Disordered" evidence="13">
    <location>
        <begin position="235"/>
        <end position="283"/>
    </location>
</feature>
<feature type="compositionally biased region" description="Pro residues" evidence="13">
    <location>
        <begin position="247"/>
        <end position="256"/>
    </location>
</feature>
<feature type="disulfide bond" evidence="12">
    <location>
        <begin position="389"/>
        <end position="398"/>
    </location>
</feature>
<gene>
    <name evidence="15" type="ORF">ONE63_010857</name>
</gene>
<name>A0AAV7XIG2_9NEOP</name>
<feature type="compositionally biased region" description="Low complexity" evidence="13">
    <location>
        <begin position="31"/>
        <end position="45"/>
    </location>
</feature>
<comment type="caution">
    <text evidence="12">Lacks conserved residue(s) required for the propagation of feature annotation.</text>
</comment>
<keyword evidence="10 12" id="KW-1015">Disulfide bond</keyword>
<evidence type="ECO:0000256" key="8">
    <source>
        <dbReference type="ARBA" id="ARBA00022989"/>
    </source>
</evidence>
<comment type="similarity">
    <text evidence="3">Belongs to the tenascin family. Teneurin subfamily.</text>
</comment>
<evidence type="ECO:0000313" key="15">
    <source>
        <dbReference type="EMBL" id="KAJ1524355.1"/>
    </source>
</evidence>
<dbReference type="FunFam" id="2.10.25.10:FF:000021">
    <property type="entry name" value="Teneurin transmembrane protein 2"/>
    <property type="match status" value="1"/>
</dbReference>
<protein>
    <recommendedName>
        <fullName evidence="14">EGF-like domain-containing protein</fullName>
    </recommendedName>
</protein>
<dbReference type="PROSITE" id="PS01186">
    <property type="entry name" value="EGF_2"/>
    <property type="match status" value="2"/>
</dbReference>
<organism evidence="15 16">
    <name type="scientific">Megalurothrips usitatus</name>
    <name type="common">bean blossom thrips</name>
    <dbReference type="NCBI Taxonomy" id="439358"/>
    <lineage>
        <taxon>Eukaryota</taxon>
        <taxon>Metazoa</taxon>
        <taxon>Ecdysozoa</taxon>
        <taxon>Arthropoda</taxon>
        <taxon>Hexapoda</taxon>
        <taxon>Insecta</taxon>
        <taxon>Pterygota</taxon>
        <taxon>Neoptera</taxon>
        <taxon>Paraneoptera</taxon>
        <taxon>Thysanoptera</taxon>
        <taxon>Terebrantia</taxon>
        <taxon>Thripoidea</taxon>
        <taxon>Thripidae</taxon>
        <taxon>Megalurothrips</taxon>
    </lineage>
</organism>
<dbReference type="EMBL" id="JAPTSV010000009">
    <property type="protein sequence ID" value="KAJ1524355.1"/>
    <property type="molecule type" value="Genomic_DNA"/>
</dbReference>
<dbReference type="Pfam" id="PF23093">
    <property type="entry name" value="GBD_Tenm3"/>
    <property type="match status" value="2"/>
</dbReference>
<sequence length="534" mass="56951">MRPGFDPSSCSINVPDNKDLVRDEASLGLAPSQTSPTEESLPTSTAVQYSASSRAPADNPDRPPDLPSIQQQQQQLLHQQQQQPPPHSQQPLQPPLPPLAAGGTAAAGGASGAAGAGGWPAVVEMRELGVVHSATVPPLQFWNSEFRNKQPAFIRFNFTLPWGANFAVYGRRNVGPSVTQHDFVEFIKAGRLDHRARRSLDHVAAFVSSHSYYGDHEYMDDEDLEDLNAVSFMAPIGSGGGANNDSKPPPPPPPPPMRRRRSPGVLTGLPSGGDPSPGPAGGVLAGGAAGGMAGGRSMRVNVSLLQYLDTGRWFLSVYNDDTRPQEVSLVVTEAEGVSTSCPSDCSGHGSCYLGKCDCIDGFEGVDCSKSVCPVLCSNHGKYGGGMCHCEGGWKGKECDVPARDCQVADCSGRGRCVAGRCECQSGWKGEGCELADCEDPNCSGHGSCVEGRCYCKAGWQGATCALLDQQVYQCLPGCSDHGTYDLESGACVCDAYWTGPDCSQREYQTVCLRWPCVIVFDRTVCKEKKTFRRH</sequence>
<feature type="compositionally biased region" description="Gly residues" evidence="13">
    <location>
        <begin position="105"/>
        <end position="116"/>
    </location>
</feature>
<feature type="domain" description="EGF-like" evidence="14">
    <location>
        <begin position="363"/>
        <end position="399"/>
    </location>
</feature>
<feature type="compositionally biased region" description="Low complexity" evidence="13">
    <location>
        <begin position="70"/>
        <end position="82"/>
    </location>
</feature>
<dbReference type="InterPro" id="IPR000742">
    <property type="entry name" value="EGF"/>
</dbReference>
<dbReference type="GO" id="GO:0005886">
    <property type="term" value="C:plasma membrane"/>
    <property type="evidence" value="ECO:0007669"/>
    <property type="project" value="UniProtKB-SubCell"/>
</dbReference>
<dbReference type="FunFam" id="2.10.25.10:FF:000001">
    <property type="entry name" value="Tenascin C"/>
    <property type="match status" value="1"/>
</dbReference>
<evidence type="ECO:0000256" key="4">
    <source>
        <dbReference type="ARBA" id="ARBA00022475"/>
    </source>
</evidence>
<comment type="subcellular location">
    <subcellularLocation>
        <location evidence="2">Cell membrane</location>
    </subcellularLocation>
    <subcellularLocation>
        <location evidence="1">Membrane</location>
        <topology evidence="1">Single-pass membrane protein</topology>
    </subcellularLocation>
</comment>
<reference evidence="15" key="1">
    <citation type="submission" date="2022-12" db="EMBL/GenBank/DDBJ databases">
        <title>Chromosome-level genome assembly of the bean flower thrips Megalurothrips usitatus.</title>
        <authorList>
            <person name="Ma L."/>
            <person name="Liu Q."/>
            <person name="Li H."/>
            <person name="Cai W."/>
        </authorList>
    </citation>
    <scope>NUCLEOTIDE SEQUENCE</scope>
    <source>
        <strain evidence="15">Cailab_2022a</strain>
    </source>
</reference>
<keyword evidence="11" id="KW-0325">Glycoprotein</keyword>
<evidence type="ECO:0000256" key="7">
    <source>
        <dbReference type="ARBA" id="ARBA00022737"/>
    </source>
</evidence>
<keyword evidence="4" id="KW-1003">Cell membrane</keyword>
<evidence type="ECO:0000313" key="16">
    <source>
        <dbReference type="Proteomes" id="UP001075354"/>
    </source>
</evidence>